<feature type="compositionally biased region" description="Basic and acidic residues" evidence="1">
    <location>
        <begin position="10"/>
        <end position="24"/>
    </location>
</feature>
<feature type="region of interest" description="Disordered" evidence="1">
    <location>
        <begin position="1"/>
        <end position="24"/>
    </location>
</feature>
<evidence type="ECO:0000256" key="1">
    <source>
        <dbReference type="SAM" id="MobiDB-lite"/>
    </source>
</evidence>
<name>A0AAW1E4E2_ZOAVI</name>
<proteinExistence type="predicted"/>
<accession>A0AAW1E4E2</accession>
<dbReference type="Proteomes" id="UP001488805">
    <property type="component" value="Unassembled WGS sequence"/>
</dbReference>
<keyword evidence="3" id="KW-1185">Reference proteome</keyword>
<dbReference type="EMBL" id="JBCEZU010000575">
    <property type="protein sequence ID" value="KAK9517162.1"/>
    <property type="molecule type" value="Genomic_DNA"/>
</dbReference>
<evidence type="ECO:0000313" key="3">
    <source>
        <dbReference type="Proteomes" id="UP001488805"/>
    </source>
</evidence>
<gene>
    <name evidence="2" type="ORF">VZT92_025050</name>
</gene>
<protein>
    <submittedName>
        <fullName evidence="2">Uncharacterized protein</fullName>
    </submittedName>
</protein>
<dbReference type="AlphaFoldDB" id="A0AAW1E4E2"/>
<sequence>MRRIGSGGVGRRERGWRGRGDVEQQRDRCCYLTLASDATSARRCRTDGERSAPCTTIGGARVMCDRLCGEAATRWGGEGARVGPVPDADGGARDSVVLLLQPQTSPVVESGLRLKRSEGAARM</sequence>
<organism evidence="2 3">
    <name type="scientific">Zoarces viviparus</name>
    <name type="common">Viviparous eelpout</name>
    <name type="synonym">Blennius viviparus</name>
    <dbReference type="NCBI Taxonomy" id="48416"/>
    <lineage>
        <taxon>Eukaryota</taxon>
        <taxon>Metazoa</taxon>
        <taxon>Chordata</taxon>
        <taxon>Craniata</taxon>
        <taxon>Vertebrata</taxon>
        <taxon>Euteleostomi</taxon>
        <taxon>Actinopterygii</taxon>
        <taxon>Neopterygii</taxon>
        <taxon>Teleostei</taxon>
        <taxon>Neoteleostei</taxon>
        <taxon>Acanthomorphata</taxon>
        <taxon>Eupercaria</taxon>
        <taxon>Perciformes</taxon>
        <taxon>Cottioidei</taxon>
        <taxon>Zoarcales</taxon>
        <taxon>Zoarcidae</taxon>
        <taxon>Zoarcinae</taxon>
        <taxon>Zoarces</taxon>
    </lineage>
</organism>
<evidence type="ECO:0000313" key="2">
    <source>
        <dbReference type="EMBL" id="KAK9517162.1"/>
    </source>
</evidence>
<reference evidence="2 3" key="1">
    <citation type="journal article" date="2024" name="Genome Biol. Evol.">
        <title>Chromosome-level genome assembly of the viviparous eelpout Zoarces viviparus.</title>
        <authorList>
            <person name="Fuhrmann N."/>
            <person name="Brasseur M.V."/>
            <person name="Bakowski C.E."/>
            <person name="Podsiadlowski L."/>
            <person name="Prost S."/>
            <person name="Krehenwinkel H."/>
            <person name="Mayer C."/>
        </authorList>
    </citation>
    <scope>NUCLEOTIDE SEQUENCE [LARGE SCALE GENOMIC DNA]</scope>
    <source>
        <strain evidence="2">NO-MEL_2022_Ind0_liver</strain>
    </source>
</reference>
<comment type="caution">
    <text evidence="2">The sequence shown here is derived from an EMBL/GenBank/DDBJ whole genome shotgun (WGS) entry which is preliminary data.</text>
</comment>